<feature type="transmembrane region" description="Helical" evidence="6">
    <location>
        <begin position="280"/>
        <end position="299"/>
    </location>
</feature>
<feature type="transmembrane region" description="Helical" evidence="6">
    <location>
        <begin position="20"/>
        <end position="42"/>
    </location>
</feature>
<dbReference type="PANTHER" id="PTHR43791:SF36">
    <property type="entry name" value="TRANSPORTER, PUTATIVE (AFU_ORTHOLOGUE AFUA_6G08340)-RELATED"/>
    <property type="match status" value="1"/>
</dbReference>
<gene>
    <name evidence="8" type="ORF">LVJ94_33635</name>
</gene>
<comment type="subcellular location">
    <subcellularLocation>
        <location evidence="1">Membrane</location>
        <topology evidence="1">Multi-pass membrane protein</topology>
    </subcellularLocation>
</comment>
<evidence type="ECO:0000256" key="5">
    <source>
        <dbReference type="ARBA" id="ARBA00023136"/>
    </source>
</evidence>
<name>A0ABZ2KT69_9BACT</name>
<keyword evidence="5 6" id="KW-0472">Membrane</keyword>
<evidence type="ECO:0000256" key="2">
    <source>
        <dbReference type="ARBA" id="ARBA00022448"/>
    </source>
</evidence>
<feature type="transmembrane region" description="Helical" evidence="6">
    <location>
        <begin position="178"/>
        <end position="200"/>
    </location>
</feature>
<dbReference type="RefSeq" id="WP_394831467.1">
    <property type="nucleotide sequence ID" value="NZ_CP089929.1"/>
</dbReference>
<keyword evidence="4 6" id="KW-1133">Transmembrane helix</keyword>
<dbReference type="CDD" id="cd17319">
    <property type="entry name" value="MFS_ExuT_GudP_like"/>
    <property type="match status" value="1"/>
</dbReference>
<evidence type="ECO:0000256" key="6">
    <source>
        <dbReference type="SAM" id="Phobius"/>
    </source>
</evidence>
<evidence type="ECO:0000259" key="7">
    <source>
        <dbReference type="PROSITE" id="PS50850"/>
    </source>
</evidence>
<evidence type="ECO:0000313" key="9">
    <source>
        <dbReference type="Proteomes" id="UP001374803"/>
    </source>
</evidence>
<dbReference type="InterPro" id="IPR020846">
    <property type="entry name" value="MFS_dom"/>
</dbReference>
<feature type="transmembrane region" description="Helical" evidence="6">
    <location>
        <begin position="335"/>
        <end position="356"/>
    </location>
</feature>
<dbReference type="InterPro" id="IPR036259">
    <property type="entry name" value="MFS_trans_sf"/>
</dbReference>
<sequence>MKPGNERVEARTIRKIRRRLVPFLVLCYVAAYLDRVNVGFAALTMNADIGLDALSYSLGASIFFVGYFLFEVPSNYALVKVGARRWIARIMVTWGILSSATAFVSGPTSFYVARFLVGAAEAGFFPGIILYLTFWFPPAYRARIVSLFMVSIPASSVVGAPISGSLLGLDGWLGLKGWQWLFILEGAPAVLLGLVAGWYLTDSPERAEWLSREERDWLRRALRPAGDAESERATASGIARAMASPRILCLAIVYFGLTASNYGLGFWLPQIVKAMGLTNTQTGLVTALPFLSGAIAMVLWARHSDRSKERFWHMALPAALACMGLATCACLRDPWLTVLVLSVAATGIFASLPVFWTLPTAMLTGTRAATGIALINSIANLSGFGGPYLVGWIKQRSGSFDGALLALSIFPLISTALVLVLGWAVRIPAEQEQI</sequence>
<evidence type="ECO:0000256" key="1">
    <source>
        <dbReference type="ARBA" id="ARBA00004141"/>
    </source>
</evidence>
<reference evidence="8" key="1">
    <citation type="submission" date="2021-12" db="EMBL/GenBank/DDBJ databases">
        <title>Discovery of the Pendulisporaceae a myxobacterial family with distinct sporulation behavior and unique specialized metabolism.</title>
        <authorList>
            <person name="Garcia R."/>
            <person name="Popoff A."/>
            <person name="Bader C.D."/>
            <person name="Loehr J."/>
            <person name="Walesch S."/>
            <person name="Walt C."/>
            <person name="Boldt J."/>
            <person name="Bunk B."/>
            <person name="Haeckl F.J.F.P.J."/>
            <person name="Gunesch A.P."/>
            <person name="Birkelbach J."/>
            <person name="Nuebel U."/>
            <person name="Pietschmann T."/>
            <person name="Bach T."/>
            <person name="Mueller R."/>
        </authorList>
    </citation>
    <scope>NUCLEOTIDE SEQUENCE</scope>
    <source>
        <strain evidence="8">MSr11367</strain>
    </source>
</reference>
<feature type="transmembrane region" description="Helical" evidence="6">
    <location>
        <begin position="368"/>
        <end position="390"/>
    </location>
</feature>
<dbReference type="Pfam" id="PF07690">
    <property type="entry name" value="MFS_1"/>
    <property type="match status" value="1"/>
</dbReference>
<dbReference type="Gene3D" id="1.20.1250.20">
    <property type="entry name" value="MFS general substrate transporter like domains"/>
    <property type="match status" value="2"/>
</dbReference>
<feature type="transmembrane region" description="Helical" evidence="6">
    <location>
        <begin position="86"/>
        <end position="105"/>
    </location>
</feature>
<feature type="transmembrane region" description="Helical" evidence="6">
    <location>
        <begin position="247"/>
        <end position="268"/>
    </location>
</feature>
<accession>A0ABZ2KT69</accession>
<keyword evidence="2" id="KW-0813">Transport</keyword>
<feature type="transmembrane region" description="Helical" evidence="6">
    <location>
        <begin position="54"/>
        <end position="74"/>
    </location>
</feature>
<evidence type="ECO:0000256" key="3">
    <source>
        <dbReference type="ARBA" id="ARBA00022692"/>
    </source>
</evidence>
<dbReference type="PROSITE" id="PS50850">
    <property type="entry name" value="MFS"/>
    <property type="match status" value="1"/>
</dbReference>
<feature type="transmembrane region" description="Helical" evidence="6">
    <location>
        <begin position="144"/>
        <end position="166"/>
    </location>
</feature>
<protein>
    <submittedName>
        <fullName evidence="8">MFS transporter</fullName>
    </submittedName>
</protein>
<proteinExistence type="predicted"/>
<dbReference type="EMBL" id="CP089983">
    <property type="protein sequence ID" value="WXB01848.1"/>
    <property type="molecule type" value="Genomic_DNA"/>
</dbReference>
<dbReference type="PANTHER" id="PTHR43791">
    <property type="entry name" value="PERMEASE-RELATED"/>
    <property type="match status" value="1"/>
</dbReference>
<evidence type="ECO:0000313" key="8">
    <source>
        <dbReference type="EMBL" id="WXB01848.1"/>
    </source>
</evidence>
<evidence type="ECO:0000256" key="4">
    <source>
        <dbReference type="ARBA" id="ARBA00022989"/>
    </source>
</evidence>
<dbReference type="Proteomes" id="UP001374803">
    <property type="component" value="Chromosome"/>
</dbReference>
<keyword evidence="9" id="KW-1185">Reference proteome</keyword>
<feature type="transmembrane region" description="Helical" evidence="6">
    <location>
        <begin position="311"/>
        <end position="329"/>
    </location>
</feature>
<feature type="transmembrane region" description="Helical" evidence="6">
    <location>
        <begin position="402"/>
        <end position="425"/>
    </location>
</feature>
<feature type="transmembrane region" description="Helical" evidence="6">
    <location>
        <begin position="111"/>
        <end position="132"/>
    </location>
</feature>
<dbReference type="SUPFAM" id="SSF103473">
    <property type="entry name" value="MFS general substrate transporter"/>
    <property type="match status" value="1"/>
</dbReference>
<feature type="domain" description="Major facilitator superfamily (MFS) profile" evidence="7">
    <location>
        <begin position="20"/>
        <end position="426"/>
    </location>
</feature>
<keyword evidence="3 6" id="KW-0812">Transmembrane</keyword>
<organism evidence="8 9">
    <name type="scientific">Pendulispora rubella</name>
    <dbReference type="NCBI Taxonomy" id="2741070"/>
    <lineage>
        <taxon>Bacteria</taxon>
        <taxon>Pseudomonadati</taxon>
        <taxon>Myxococcota</taxon>
        <taxon>Myxococcia</taxon>
        <taxon>Myxococcales</taxon>
        <taxon>Sorangiineae</taxon>
        <taxon>Pendulisporaceae</taxon>
        <taxon>Pendulispora</taxon>
    </lineage>
</organism>
<dbReference type="InterPro" id="IPR011701">
    <property type="entry name" value="MFS"/>
</dbReference>